<dbReference type="Proteomes" id="UP001457282">
    <property type="component" value="Unassembled WGS sequence"/>
</dbReference>
<evidence type="ECO:0000256" key="1">
    <source>
        <dbReference type="SAM" id="MobiDB-lite"/>
    </source>
</evidence>
<name>A0AAW1YML5_RUBAR</name>
<feature type="region of interest" description="Disordered" evidence="1">
    <location>
        <begin position="96"/>
        <end position="169"/>
    </location>
</feature>
<feature type="signal peptide" evidence="2">
    <location>
        <begin position="1"/>
        <end position="22"/>
    </location>
</feature>
<gene>
    <name evidence="3" type="ORF">M0R45_005249</name>
</gene>
<accession>A0AAW1YML5</accession>
<organism evidence="3 4">
    <name type="scientific">Rubus argutus</name>
    <name type="common">Southern blackberry</name>
    <dbReference type="NCBI Taxonomy" id="59490"/>
    <lineage>
        <taxon>Eukaryota</taxon>
        <taxon>Viridiplantae</taxon>
        <taxon>Streptophyta</taxon>
        <taxon>Embryophyta</taxon>
        <taxon>Tracheophyta</taxon>
        <taxon>Spermatophyta</taxon>
        <taxon>Magnoliopsida</taxon>
        <taxon>eudicotyledons</taxon>
        <taxon>Gunneridae</taxon>
        <taxon>Pentapetalae</taxon>
        <taxon>rosids</taxon>
        <taxon>fabids</taxon>
        <taxon>Rosales</taxon>
        <taxon>Rosaceae</taxon>
        <taxon>Rosoideae</taxon>
        <taxon>Rosoideae incertae sedis</taxon>
        <taxon>Rubus</taxon>
    </lineage>
</organism>
<protein>
    <submittedName>
        <fullName evidence="3">Uncharacterized protein</fullName>
    </submittedName>
</protein>
<keyword evidence="4" id="KW-1185">Reference proteome</keyword>
<feature type="compositionally biased region" description="Basic and acidic residues" evidence="1">
    <location>
        <begin position="151"/>
        <end position="161"/>
    </location>
</feature>
<evidence type="ECO:0000313" key="3">
    <source>
        <dbReference type="EMBL" id="KAK9949732.1"/>
    </source>
</evidence>
<dbReference type="AlphaFoldDB" id="A0AAW1YML5"/>
<reference evidence="3 4" key="1">
    <citation type="journal article" date="2023" name="G3 (Bethesda)">
        <title>A chromosome-length genome assembly and annotation of blackberry (Rubus argutus, cv. 'Hillquist').</title>
        <authorList>
            <person name="Bruna T."/>
            <person name="Aryal R."/>
            <person name="Dudchenko O."/>
            <person name="Sargent D.J."/>
            <person name="Mead D."/>
            <person name="Buti M."/>
            <person name="Cavallini A."/>
            <person name="Hytonen T."/>
            <person name="Andres J."/>
            <person name="Pham M."/>
            <person name="Weisz D."/>
            <person name="Mascagni F."/>
            <person name="Usai G."/>
            <person name="Natali L."/>
            <person name="Bassil N."/>
            <person name="Fernandez G.E."/>
            <person name="Lomsadze A."/>
            <person name="Armour M."/>
            <person name="Olukolu B."/>
            <person name="Poorten T."/>
            <person name="Britton C."/>
            <person name="Davik J."/>
            <person name="Ashrafi H."/>
            <person name="Aiden E.L."/>
            <person name="Borodovsky M."/>
            <person name="Worthington M."/>
        </authorList>
    </citation>
    <scope>NUCLEOTIDE SEQUENCE [LARGE SCALE GENOMIC DNA]</scope>
    <source>
        <strain evidence="3">PI 553951</strain>
    </source>
</reference>
<feature type="chain" id="PRO_5043766369" evidence="2">
    <location>
        <begin position="23"/>
        <end position="169"/>
    </location>
</feature>
<sequence>MKFFGGILVLAIILLSLFQAESHFVKPWHLCKTKEVTDPPTPCTLLECSGLCSSLYPGGLGICIAEVCQCLHSCLKEGQPPIDTKLADDKVPKMAWSSSSKDLKPDQISKMAWSSSSKDLKPDQISKKALSSSSSKDLKPDRISKMALSSSKEHLKPDRISKTVPPVKS</sequence>
<dbReference type="EMBL" id="JBEDUW010000001">
    <property type="protein sequence ID" value="KAK9949732.1"/>
    <property type="molecule type" value="Genomic_DNA"/>
</dbReference>
<keyword evidence="2" id="KW-0732">Signal</keyword>
<comment type="caution">
    <text evidence="3">The sequence shown here is derived from an EMBL/GenBank/DDBJ whole genome shotgun (WGS) entry which is preliminary data.</text>
</comment>
<proteinExistence type="predicted"/>
<evidence type="ECO:0000256" key="2">
    <source>
        <dbReference type="SAM" id="SignalP"/>
    </source>
</evidence>
<evidence type="ECO:0000313" key="4">
    <source>
        <dbReference type="Proteomes" id="UP001457282"/>
    </source>
</evidence>